<dbReference type="InterPro" id="IPR003374">
    <property type="entry name" value="ApbE-like_sf"/>
</dbReference>
<organism evidence="13 14">
    <name type="scientific">Zhongshania arctica</name>
    <dbReference type="NCBI Taxonomy" id="3238302"/>
    <lineage>
        <taxon>Bacteria</taxon>
        <taxon>Pseudomonadati</taxon>
        <taxon>Pseudomonadota</taxon>
        <taxon>Gammaproteobacteria</taxon>
        <taxon>Cellvibrionales</taxon>
        <taxon>Spongiibacteraceae</taxon>
        <taxon>Zhongshania</taxon>
    </lineage>
</organism>
<comment type="cofactor">
    <cofactor evidence="1">
        <name>Mg(2+)</name>
        <dbReference type="ChEBI" id="CHEBI:18420"/>
    </cofactor>
</comment>
<dbReference type="PIRSF" id="PIRSF006268">
    <property type="entry name" value="ApbE"/>
    <property type="match status" value="1"/>
</dbReference>
<dbReference type="EMBL" id="JBFRYB010000001">
    <property type="protein sequence ID" value="MEX1665446.1"/>
    <property type="molecule type" value="Genomic_DNA"/>
</dbReference>
<protein>
    <recommendedName>
        <fullName evidence="4 12">FAD:protein FMN transferase</fullName>
        <ecNumber evidence="3 12">2.7.1.180</ecNumber>
    </recommendedName>
    <alternativeName>
        <fullName evidence="10 12">Flavin transferase</fullName>
    </alternativeName>
</protein>
<dbReference type="PANTHER" id="PTHR30040:SF2">
    <property type="entry name" value="FAD:PROTEIN FMN TRANSFERASE"/>
    <property type="match status" value="1"/>
</dbReference>
<dbReference type="GO" id="GO:0016740">
    <property type="term" value="F:transferase activity"/>
    <property type="evidence" value="ECO:0007669"/>
    <property type="project" value="UniProtKB-KW"/>
</dbReference>
<comment type="caution">
    <text evidence="13">The sequence shown here is derived from an EMBL/GenBank/DDBJ whole genome shotgun (WGS) entry which is preliminary data.</text>
</comment>
<proteinExistence type="inferred from homology"/>
<dbReference type="RefSeq" id="WP_368375549.1">
    <property type="nucleotide sequence ID" value="NZ_JBFRYB010000001.1"/>
</dbReference>
<evidence type="ECO:0000256" key="1">
    <source>
        <dbReference type="ARBA" id="ARBA00001946"/>
    </source>
</evidence>
<evidence type="ECO:0000256" key="3">
    <source>
        <dbReference type="ARBA" id="ARBA00011955"/>
    </source>
</evidence>
<evidence type="ECO:0000256" key="2">
    <source>
        <dbReference type="ARBA" id="ARBA00008282"/>
    </source>
</evidence>
<comment type="catalytic activity">
    <reaction evidence="11 12">
        <text>L-threonyl-[protein] + FAD = FMN-L-threonyl-[protein] + AMP + H(+)</text>
        <dbReference type="Rhea" id="RHEA:36847"/>
        <dbReference type="Rhea" id="RHEA-COMP:11060"/>
        <dbReference type="Rhea" id="RHEA-COMP:11061"/>
        <dbReference type="ChEBI" id="CHEBI:15378"/>
        <dbReference type="ChEBI" id="CHEBI:30013"/>
        <dbReference type="ChEBI" id="CHEBI:57692"/>
        <dbReference type="ChEBI" id="CHEBI:74257"/>
        <dbReference type="ChEBI" id="CHEBI:456215"/>
        <dbReference type="EC" id="2.7.1.180"/>
    </reaction>
</comment>
<evidence type="ECO:0000256" key="8">
    <source>
        <dbReference type="ARBA" id="ARBA00022827"/>
    </source>
</evidence>
<evidence type="ECO:0000256" key="4">
    <source>
        <dbReference type="ARBA" id="ARBA00016337"/>
    </source>
</evidence>
<evidence type="ECO:0000256" key="11">
    <source>
        <dbReference type="ARBA" id="ARBA00048540"/>
    </source>
</evidence>
<gene>
    <name evidence="13" type="ORF">AB4875_08080</name>
</gene>
<name>A0ABV3TV03_9GAMM</name>
<dbReference type="EC" id="2.7.1.180" evidence="3 12"/>
<dbReference type="InterPro" id="IPR024932">
    <property type="entry name" value="ApbE"/>
</dbReference>
<reference evidence="13 14" key="1">
    <citation type="journal article" date="2011" name="Int. J. Syst. Evol. Microbiol.">
        <title>Zhongshania antarctica gen. nov., sp. nov. and Zhongshania guokunii sp. nov., gammaproteobacteria respectively isolated from coastal attached (fast) ice and surface seawater of the Antarctic.</title>
        <authorList>
            <person name="Li H.J."/>
            <person name="Zhang X.Y."/>
            <person name="Chen C.X."/>
            <person name="Zhang Y.J."/>
            <person name="Gao Z.M."/>
            <person name="Yu Y."/>
            <person name="Chen X.L."/>
            <person name="Chen B."/>
            <person name="Zhang Y.Z."/>
        </authorList>
    </citation>
    <scope>NUCLEOTIDE SEQUENCE [LARGE SCALE GENOMIC DNA]</scope>
    <source>
        <strain evidence="13 14">R06B22</strain>
    </source>
</reference>
<evidence type="ECO:0000256" key="9">
    <source>
        <dbReference type="ARBA" id="ARBA00022842"/>
    </source>
</evidence>
<dbReference type="Gene3D" id="3.10.520.10">
    <property type="entry name" value="ApbE-like domains"/>
    <property type="match status" value="1"/>
</dbReference>
<dbReference type="SUPFAM" id="SSF143631">
    <property type="entry name" value="ApbE-like"/>
    <property type="match status" value="1"/>
</dbReference>
<dbReference type="Pfam" id="PF02424">
    <property type="entry name" value="ApbE"/>
    <property type="match status" value="1"/>
</dbReference>
<keyword evidence="8 12" id="KW-0274">FAD</keyword>
<dbReference type="PANTHER" id="PTHR30040">
    <property type="entry name" value="THIAMINE BIOSYNTHESIS LIPOPROTEIN APBE"/>
    <property type="match status" value="1"/>
</dbReference>
<evidence type="ECO:0000313" key="14">
    <source>
        <dbReference type="Proteomes" id="UP001557484"/>
    </source>
</evidence>
<evidence type="ECO:0000256" key="12">
    <source>
        <dbReference type="PIRNR" id="PIRNR006268"/>
    </source>
</evidence>
<keyword evidence="14" id="KW-1185">Reference proteome</keyword>
<keyword evidence="5 12" id="KW-0285">Flavoprotein</keyword>
<evidence type="ECO:0000256" key="6">
    <source>
        <dbReference type="ARBA" id="ARBA00022679"/>
    </source>
</evidence>
<sequence>MNREWLVTKTERGYRGRFKAMASPCEVLIDCDSKALAEQITSTVAAEAWRIESKFSRYRDDNIVYRINNAKGKTLEVDQETTHLIDFATHAYQISDRLFDLSSGVLRRLWKFDGGNHIPNPDDVTAILPIIGWHKVTWSSPYLTLLPGMEIDFGGIGKEYAVDKAAALVSSLSDVPILVNFGGDLFANAPPSYQEHWLVGVENIGGLQSANIQLQRGGLATSGDARRFLLRDGLRYPHVLNPMTGWPVMDAPHSVTVATASCVEAGLLATLSMLQGKDAEDFIQAQEVLHWVQR</sequence>
<keyword evidence="6 12" id="KW-0808">Transferase</keyword>
<evidence type="ECO:0000256" key="10">
    <source>
        <dbReference type="ARBA" id="ARBA00031306"/>
    </source>
</evidence>
<evidence type="ECO:0000313" key="13">
    <source>
        <dbReference type="EMBL" id="MEX1665446.1"/>
    </source>
</evidence>
<comment type="similarity">
    <text evidence="2 12">Belongs to the ApbE family.</text>
</comment>
<accession>A0ABV3TV03</accession>
<evidence type="ECO:0000256" key="7">
    <source>
        <dbReference type="ARBA" id="ARBA00022723"/>
    </source>
</evidence>
<evidence type="ECO:0000256" key="5">
    <source>
        <dbReference type="ARBA" id="ARBA00022630"/>
    </source>
</evidence>
<keyword evidence="9 12" id="KW-0460">Magnesium</keyword>
<dbReference type="Proteomes" id="UP001557484">
    <property type="component" value="Unassembled WGS sequence"/>
</dbReference>
<keyword evidence="7 12" id="KW-0479">Metal-binding</keyword>